<accession>A0A7M3SWP4</accession>
<evidence type="ECO:0000313" key="10">
    <source>
        <dbReference type="Proteomes" id="UP000460416"/>
    </source>
</evidence>
<dbReference type="CDD" id="cd07079">
    <property type="entry name" value="ALDH_F18-19_ProA-GPR"/>
    <property type="match status" value="1"/>
</dbReference>
<dbReference type="RefSeq" id="WP_156272912.1">
    <property type="nucleotide sequence ID" value="NZ_BAABGI010000002.1"/>
</dbReference>
<organism evidence="9 10">
    <name type="scientific">Christiangramia aestuarii</name>
    <dbReference type="NCBI Taxonomy" id="1028746"/>
    <lineage>
        <taxon>Bacteria</taxon>
        <taxon>Pseudomonadati</taxon>
        <taxon>Bacteroidota</taxon>
        <taxon>Flavobacteriia</taxon>
        <taxon>Flavobacteriales</taxon>
        <taxon>Flavobacteriaceae</taxon>
        <taxon>Christiangramia</taxon>
    </lineage>
</organism>
<dbReference type="Gene3D" id="3.40.309.10">
    <property type="entry name" value="Aldehyde Dehydrogenase, Chain A, domain 2"/>
    <property type="match status" value="1"/>
</dbReference>
<dbReference type="NCBIfam" id="TIGR00407">
    <property type="entry name" value="proA"/>
    <property type="match status" value="1"/>
</dbReference>
<dbReference type="EMBL" id="VJVW01000001">
    <property type="protein sequence ID" value="MUP41025.1"/>
    <property type="molecule type" value="Genomic_DNA"/>
</dbReference>
<dbReference type="PANTHER" id="PTHR11063:SF8">
    <property type="entry name" value="DELTA-1-PYRROLINE-5-CARBOXYLATE SYNTHASE"/>
    <property type="match status" value="1"/>
</dbReference>
<dbReference type="InterPro" id="IPR016162">
    <property type="entry name" value="Ald_DH_N"/>
</dbReference>
<dbReference type="GO" id="GO:0005737">
    <property type="term" value="C:cytoplasm"/>
    <property type="evidence" value="ECO:0007669"/>
    <property type="project" value="UniProtKB-SubCell"/>
</dbReference>
<comment type="caution">
    <text evidence="9">The sequence shown here is derived from an EMBL/GenBank/DDBJ whole genome shotgun (WGS) entry which is preliminary data.</text>
</comment>
<name>A0A7M3SWP4_9FLAO</name>
<dbReference type="InterPro" id="IPR000965">
    <property type="entry name" value="GPR_dom"/>
</dbReference>
<comment type="subcellular location">
    <subcellularLocation>
        <location evidence="7">Cytoplasm</location>
    </subcellularLocation>
</comment>
<dbReference type="SUPFAM" id="SSF53720">
    <property type="entry name" value="ALDH-like"/>
    <property type="match status" value="1"/>
</dbReference>
<comment type="pathway">
    <text evidence="1 7">Amino-acid biosynthesis; L-proline biosynthesis; L-glutamate 5-semialdehyde from L-glutamate: step 2/2.</text>
</comment>
<dbReference type="InterPro" id="IPR015590">
    <property type="entry name" value="Aldehyde_DH_dom"/>
</dbReference>
<dbReference type="InterPro" id="IPR012134">
    <property type="entry name" value="Glu-5-SA_DH"/>
</dbReference>
<comment type="catalytic activity">
    <reaction evidence="6 7">
        <text>L-glutamate 5-semialdehyde + phosphate + NADP(+) = L-glutamyl 5-phosphate + NADPH + H(+)</text>
        <dbReference type="Rhea" id="RHEA:19541"/>
        <dbReference type="ChEBI" id="CHEBI:15378"/>
        <dbReference type="ChEBI" id="CHEBI:43474"/>
        <dbReference type="ChEBI" id="CHEBI:57783"/>
        <dbReference type="ChEBI" id="CHEBI:58066"/>
        <dbReference type="ChEBI" id="CHEBI:58274"/>
        <dbReference type="ChEBI" id="CHEBI:58349"/>
        <dbReference type="EC" id="1.2.1.41"/>
    </reaction>
</comment>
<dbReference type="OrthoDB" id="9809970at2"/>
<evidence type="ECO:0000256" key="6">
    <source>
        <dbReference type="ARBA" id="ARBA00049024"/>
    </source>
</evidence>
<comment type="similarity">
    <text evidence="7">Belongs to the gamma-glutamyl phosphate reductase family.</text>
</comment>
<proteinExistence type="inferred from homology"/>
<dbReference type="GO" id="GO:0050661">
    <property type="term" value="F:NADP binding"/>
    <property type="evidence" value="ECO:0007669"/>
    <property type="project" value="InterPro"/>
</dbReference>
<dbReference type="Gene3D" id="3.40.605.10">
    <property type="entry name" value="Aldehyde Dehydrogenase, Chain A, domain 1"/>
    <property type="match status" value="1"/>
</dbReference>
<dbReference type="PANTHER" id="PTHR11063">
    <property type="entry name" value="GLUTAMATE SEMIALDEHYDE DEHYDROGENASE"/>
    <property type="match status" value="1"/>
</dbReference>
<evidence type="ECO:0000256" key="7">
    <source>
        <dbReference type="HAMAP-Rule" id="MF_00412"/>
    </source>
</evidence>
<keyword evidence="5 7" id="KW-0560">Oxidoreductase</keyword>
<protein>
    <recommendedName>
        <fullName evidence="7">Gamma-glutamyl phosphate reductase</fullName>
        <shortName evidence="7">GPR</shortName>
        <ecNumber evidence="7">1.2.1.41</ecNumber>
    </recommendedName>
    <alternativeName>
        <fullName evidence="7">Glutamate-5-semialdehyde dehydrogenase</fullName>
    </alternativeName>
    <alternativeName>
        <fullName evidence="7">Glutamyl-gamma-semialdehyde dehydrogenase</fullName>
        <shortName evidence="7">GSA dehydrogenase</shortName>
    </alternativeName>
</protein>
<evidence type="ECO:0000259" key="8">
    <source>
        <dbReference type="Pfam" id="PF00171"/>
    </source>
</evidence>
<evidence type="ECO:0000256" key="1">
    <source>
        <dbReference type="ARBA" id="ARBA00004985"/>
    </source>
</evidence>
<keyword evidence="10" id="KW-1185">Reference proteome</keyword>
<dbReference type="InterPro" id="IPR016161">
    <property type="entry name" value="Ald_DH/histidinol_DH"/>
</dbReference>
<evidence type="ECO:0000313" key="9">
    <source>
        <dbReference type="EMBL" id="MUP41025.1"/>
    </source>
</evidence>
<sequence length="399" mass="44641">MKLIKSETKNNVLKSMMNILDKRREEIIAANKKDQDAFSRDDQALYDRLVVDDKKVDDMIRSVREVMEQDDPVGQVIEHRKLDTGLDITNKTAPFGNILIIYESRPDVTIEAAVLAFKANNKIYLKGGKEAINSNKILEECWHEALKENGLEKDWIELLHMDRNETQEFLKNPPVQLDLIVPRGGERLIGFVKEHATGAVLVSGRGNNFLYVSKNADFEVAKKVMLNAKIDKISGCNALDKVLVDKNIANFDAKVKELYQLFKDNAVNVLVDEDVSKVLPDLEKVPSEDTWYEEFLAMKIVIGAIAGLDAAIDKINKYSGGHSASIITKDKDEALTFMEQVDSAAVYHNASTRFTDGGQMGVGAELAISTDKLHHRGPLGLKQLVTNKYYVLGEGHVRV</sequence>
<dbReference type="NCBIfam" id="NF001221">
    <property type="entry name" value="PRK00197.1"/>
    <property type="match status" value="1"/>
</dbReference>
<dbReference type="GO" id="GO:0055129">
    <property type="term" value="P:L-proline biosynthetic process"/>
    <property type="evidence" value="ECO:0007669"/>
    <property type="project" value="UniProtKB-UniRule"/>
</dbReference>
<keyword evidence="3 7" id="KW-0641">Proline biosynthesis</keyword>
<dbReference type="InterPro" id="IPR016163">
    <property type="entry name" value="Ald_DH_C"/>
</dbReference>
<evidence type="ECO:0000256" key="3">
    <source>
        <dbReference type="ARBA" id="ARBA00022650"/>
    </source>
</evidence>
<feature type="domain" description="Aldehyde dehydrogenase" evidence="8">
    <location>
        <begin position="5"/>
        <end position="257"/>
    </location>
</feature>
<dbReference type="UniPathway" id="UPA00098">
    <property type="reaction ID" value="UER00360"/>
</dbReference>
<evidence type="ECO:0000256" key="4">
    <source>
        <dbReference type="ARBA" id="ARBA00022857"/>
    </source>
</evidence>
<keyword evidence="7" id="KW-0963">Cytoplasm</keyword>
<evidence type="ECO:0000256" key="2">
    <source>
        <dbReference type="ARBA" id="ARBA00022605"/>
    </source>
</evidence>
<comment type="function">
    <text evidence="7">Catalyzes the NADPH-dependent reduction of L-glutamate 5-phosphate into L-glutamate 5-semialdehyde and phosphate. The product spontaneously undergoes cyclization to form 1-pyrroline-5-carboxylate.</text>
</comment>
<dbReference type="GO" id="GO:0004350">
    <property type="term" value="F:glutamate-5-semialdehyde dehydrogenase activity"/>
    <property type="evidence" value="ECO:0007669"/>
    <property type="project" value="UniProtKB-UniRule"/>
</dbReference>
<keyword evidence="2 7" id="KW-0028">Amino-acid biosynthesis</keyword>
<dbReference type="EC" id="1.2.1.41" evidence="7"/>
<gene>
    <name evidence="7" type="primary">proA</name>
    <name evidence="9" type="ORF">FLP08_00420</name>
</gene>
<evidence type="ECO:0000256" key="5">
    <source>
        <dbReference type="ARBA" id="ARBA00023002"/>
    </source>
</evidence>
<keyword evidence="4 7" id="KW-0521">NADP</keyword>
<dbReference type="HAMAP" id="MF_00412">
    <property type="entry name" value="ProA"/>
    <property type="match status" value="1"/>
</dbReference>
<dbReference type="PIRSF" id="PIRSF000151">
    <property type="entry name" value="GPR"/>
    <property type="match status" value="1"/>
</dbReference>
<dbReference type="Pfam" id="PF00171">
    <property type="entry name" value="Aldedh"/>
    <property type="match status" value="1"/>
</dbReference>
<dbReference type="Proteomes" id="UP000460416">
    <property type="component" value="Unassembled WGS sequence"/>
</dbReference>
<reference evidence="9 10" key="1">
    <citation type="submission" date="2019-07" db="EMBL/GenBank/DDBJ databases">
        <title>Gramella aestuarii sp. nov., isolated from a tidal flat, and emended description of Gramella echinicola.</title>
        <authorList>
            <person name="Liu L."/>
        </authorList>
    </citation>
    <scope>NUCLEOTIDE SEQUENCE [LARGE SCALE GENOMIC DNA]</scope>
    <source>
        <strain evidence="9 10">BS12</strain>
    </source>
</reference>
<dbReference type="AlphaFoldDB" id="A0A7M3SWP4"/>